<evidence type="ECO:0000313" key="1">
    <source>
        <dbReference type="EMBL" id="KAL1115711.1"/>
    </source>
</evidence>
<gene>
    <name evidence="1" type="ORF">AAG570_006001</name>
</gene>
<proteinExistence type="predicted"/>
<dbReference type="AlphaFoldDB" id="A0ABD0XWR9"/>
<name>A0ABD0XWR9_9HEMI</name>
<dbReference type="Proteomes" id="UP001558652">
    <property type="component" value="Unassembled WGS sequence"/>
</dbReference>
<sequence>MTGWIITSEEMDQGCSGEWLVLVGSLTIDRPGGTSRIWAVPSAPSHELGEGPPPNGSDLPNNQALLVRTPAGRGQTTGLFPPGGGLYCCCDCWLAPRRQSLTKCPTSAQREYSRLSCLAVLEFDHPLPFVDRDRDFTSVALRVAFRDRWFRAASSAIPLTIATFRVLGFFIGTARPTYEGTSRTNNGLRRWPIRHLLPVLTTATAYRTICRIHRYTFSMLGRCSCRDINPPVSLLVTCCYAVDDQGSVNPLRRMLTRPCRVA</sequence>
<reference evidence="1 2" key="1">
    <citation type="submission" date="2024-07" db="EMBL/GenBank/DDBJ databases">
        <title>Chromosome-level genome assembly of the water stick insect Ranatra chinensis (Heteroptera: Nepidae).</title>
        <authorList>
            <person name="Liu X."/>
        </authorList>
    </citation>
    <scope>NUCLEOTIDE SEQUENCE [LARGE SCALE GENOMIC DNA]</scope>
    <source>
        <strain evidence="1">Cailab_2021Rc</strain>
        <tissue evidence="1">Muscle</tissue>
    </source>
</reference>
<comment type="caution">
    <text evidence="1">The sequence shown here is derived from an EMBL/GenBank/DDBJ whole genome shotgun (WGS) entry which is preliminary data.</text>
</comment>
<organism evidence="1 2">
    <name type="scientific">Ranatra chinensis</name>
    <dbReference type="NCBI Taxonomy" id="642074"/>
    <lineage>
        <taxon>Eukaryota</taxon>
        <taxon>Metazoa</taxon>
        <taxon>Ecdysozoa</taxon>
        <taxon>Arthropoda</taxon>
        <taxon>Hexapoda</taxon>
        <taxon>Insecta</taxon>
        <taxon>Pterygota</taxon>
        <taxon>Neoptera</taxon>
        <taxon>Paraneoptera</taxon>
        <taxon>Hemiptera</taxon>
        <taxon>Heteroptera</taxon>
        <taxon>Panheteroptera</taxon>
        <taxon>Nepomorpha</taxon>
        <taxon>Nepidae</taxon>
        <taxon>Ranatrinae</taxon>
        <taxon>Ranatra</taxon>
    </lineage>
</organism>
<evidence type="ECO:0000313" key="2">
    <source>
        <dbReference type="Proteomes" id="UP001558652"/>
    </source>
</evidence>
<protein>
    <submittedName>
        <fullName evidence="1">Uncharacterized protein</fullName>
    </submittedName>
</protein>
<keyword evidence="2" id="KW-1185">Reference proteome</keyword>
<dbReference type="EMBL" id="JBFDAA010000019">
    <property type="protein sequence ID" value="KAL1115711.1"/>
    <property type="molecule type" value="Genomic_DNA"/>
</dbReference>
<accession>A0ABD0XWR9</accession>